<dbReference type="InterPro" id="IPR006530">
    <property type="entry name" value="YD"/>
</dbReference>
<dbReference type="InterPro" id="IPR003284">
    <property type="entry name" value="Sal_SpvB"/>
</dbReference>
<dbReference type="GO" id="GO:0005576">
    <property type="term" value="C:extracellular region"/>
    <property type="evidence" value="ECO:0007669"/>
    <property type="project" value="UniProtKB-SubCell"/>
</dbReference>
<dbReference type="InterPro" id="IPR022045">
    <property type="entry name" value="TcdB_toxin_mid/N"/>
</dbReference>
<dbReference type="NCBIfam" id="TIGR03696">
    <property type="entry name" value="Rhs_assc_core"/>
    <property type="match status" value="1"/>
</dbReference>
<dbReference type="InterPro" id="IPR050708">
    <property type="entry name" value="T6SS_VgrG/RHS"/>
</dbReference>
<comment type="subcellular location">
    <subcellularLocation>
        <location evidence="1">Secreted</location>
    </subcellularLocation>
</comment>
<proteinExistence type="predicted"/>
<organism evidence="8 9">
    <name type="scientific">Paenibacillus arenilitoris</name>
    <dbReference type="NCBI Taxonomy" id="2772299"/>
    <lineage>
        <taxon>Bacteria</taxon>
        <taxon>Bacillati</taxon>
        <taxon>Bacillota</taxon>
        <taxon>Bacilli</taxon>
        <taxon>Bacillales</taxon>
        <taxon>Paenibacillaceae</taxon>
        <taxon>Paenibacillus</taxon>
    </lineage>
</organism>
<dbReference type="InterPro" id="IPR022385">
    <property type="entry name" value="Rhs_assc_core"/>
</dbReference>
<dbReference type="InterPro" id="IPR028994">
    <property type="entry name" value="Integrin_alpha_N"/>
</dbReference>
<protein>
    <recommendedName>
        <fullName evidence="10">Insecticide toxin TcdB middle/N-terminal domain-containing protein</fullName>
    </recommendedName>
</protein>
<dbReference type="Proteomes" id="UP000632125">
    <property type="component" value="Unassembled WGS sequence"/>
</dbReference>
<evidence type="ECO:0000259" key="6">
    <source>
        <dbReference type="Pfam" id="PF12256"/>
    </source>
</evidence>
<feature type="domain" description="Teneurin-like YD-shell" evidence="7">
    <location>
        <begin position="1192"/>
        <end position="1390"/>
    </location>
</feature>
<keyword evidence="2" id="KW-0964">Secreted</keyword>
<evidence type="ECO:0000313" key="9">
    <source>
        <dbReference type="Proteomes" id="UP000632125"/>
    </source>
</evidence>
<keyword evidence="5" id="KW-0812">Transmembrane</keyword>
<sequence length="2001" mass="219336">MLYFIRKSRKIIGLIGFSFIAVAASLFLSDLNLAKAAIPGAAGDGVVSPVLGSYGASIPIQVPDYYDLEPELKLTYSSSGSNGFVGVGWNLSGADSFFERVSSSGIGSPKYDSSDTFVLDGAKLIPSAALGGTHVSQNQSYLRITQDVANNKWYVWEKDGTKRTYTALYSIHSNDGDFANIYRWALTTVEDPNGNKATYNYWMDPGQNGYLDSIAYNGYTIKFWRESRPDKISFANGKSVGATNYRLKSIEINAGGSHVSAYKLTYAVSYNSKRSILKSVQQYGTDVAIDDSGAITGGTSLPPNAMSYYNPTGIGYSRANEWNKFIGGWNDNFRDYFAEVNGDGKEDLIRIYQRDANSDFAQVKLSDGAGYPTEHWNQFVGGNGVKIPHRDFFADVNGDGRSDFIRVWKNAKGTSSIDVNLSDGTGFPTRHFSQEVGGWSDHAEDYFVDVNGDGKADFVRVWQKDANSDYVQVNLSNGTGFPTQNWNQFVGGNGTKIPHHDYFVDVNGDGKADFVRVWKNAKGNSSIDVNLSDGKGFPTRHFSQEVGAWSDKYKDNFADMNGDGKVDFARIWNNGTDYYCQINLSNGFGYPEQSWNKAIGGYNPDNKYVFTDVNGDNKDDLVVIWNNNGAAYLQINLFDGVGYPAQAFNQHIGGWKSNVGDYFADVNGDGKPDLIRIYNYNGNNVDAYAQINMADGGSTMPDLLTSMTNGTGGTTTIAYTPSTTWPSQHTSRGGTFQTVSKVTVSDGRGNTGITSYSYKDAKFSIEDRAFMGFAYQKAVINDQGTYVETNNRQSVQSFGQADSIYTKDSAGNIFGYMTYAYEEGGDGVKTPFTSQVSQTGEFECNLSAKCRETRSSFAYDAYGNQVQVVHEGDVRQTGDEFVKAVAYNYNDDAYIVETVQSEAIYSGTGVDEANKEDETLYYYDDAASVSTPPVRGNLTRSDSWNNVTGTYVSASGTYDSYGNKTSSTDVRGSTETTEFDPVYHKYPVSVTNALGHTTTTAWDYTLGVPVSKTDADNNTTHMGYDALGRQISQTDAEGNVMKYEYLDTGDPNRQRVRKTMSDGSPDGLWTETYSDGIGRTYKEVKEGPVGGVRYTMETVYNDTDKSPQKTSLWYATGEAPVWERFEYDGIGRLTKTIHADGSSATVAYKVDDDSLPYTLTTDEMGHQKAVWADHSEKVTQVAEKHGSDLYFTRYSYDVMGNRTELEDASGNVTTHRYNSLKQMISTSDMDLGTVTYAYDNGGLMVSQTDANGQTVTASYDALGRIKTKTYDGQTTTWHYDEEGHGASIGNVTRVEYPAGSESYTYNNTDQVSSATQTIGAVSKTTSNSYDSLGRLQAITYPDGEVVMYGYSADGSLYSVSGYVDAMEYGANGELTKIAYANGTETDYTYDPNRLWLNTANVKMGDTTLYAASYTYNALQLVTSMTQGTPNPLTTNYTYDELGRLTSVTGAQSQYFTYDAIGNMMTNSRVGAYKYEDGAHKHAVTEAGESTYTYDASGNMLTGDGKTYAWDTMNRLTSVSDGTSTTSFTYADGDRRLTKTQGTNETLYFSKLTEQANGSDIQYYYAGSILVAKKDAAETKTWYHADRLGSIRLMTNESGANVRDYDYYAFGEVSSSSGTMTNERGFTGQIKDAETGLMYYNARYYNPILARFISADTAVQEETSPQDLNAYSYVANNPVNNTDPTGHIRVFAGMKRYVTWSKINVNKRITVKIPYIIIYPTFVFYWKQVSTSVSIWFFGWRTIRTTFYIPAVRVIWHVRTGWYVFQRTISFSIWVPVIHFRAIWKDVKPILKRAVQHVGKTIDDARKAVGNAAKAAGQAIATAAKATYNWAKDHKKEILTAVAIVGLAAFTVATGGVGALVSWGALAGMAIGAGTSAAFGIMQGKSMSQIAYDTVTGGALGAFTFGVGGAFSTIATKAYSSGAARTAFKYVAGASFNTVAYTSTKWAGGKSLKDSTNESLQGAAFSSSAKFYFSKPQHGLSETGERLMSQTVSGIAKKQFGL</sequence>
<feature type="domain" description="Insecticide toxin TcdB middle/N-terminal" evidence="6">
    <location>
        <begin position="656"/>
        <end position="788"/>
    </location>
</feature>
<dbReference type="PANTHER" id="PTHR32305:SF15">
    <property type="entry name" value="PROTEIN RHSA-RELATED"/>
    <property type="match status" value="1"/>
</dbReference>
<evidence type="ECO:0000259" key="7">
    <source>
        <dbReference type="Pfam" id="PF25023"/>
    </source>
</evidence>
<feature type="domain" description="Teneurin-like YD-shell" evidence="7">
    <location>
        <begin position="1397"/>
        <end position="1678"/>
    </location>
</feature>
<dbReference type="Pfam" id="PF12256">
    <property type="entry name" value="TcdB_toxin_midN"/>
    <property type="match status" value="1"/>
</dbReference>
<feature type="transmembrane region" description="Helical" evidence="5">
    <location>
        <begin position="1761"/>
        <end position="1783"/>
    </location>
</feature>
<dbReference type="RefSeq" id="WP_190858386.1">
    <property type="nucleotide sequence ID" value="NZ_JACXIY010000003.1"/>
</dbReference>
<dbReference type="InterPro" id="IPR031325">
    <property type="entry name" value="RHS_repeat"/>
</dbReference>
<accession>A0A927CGG8</accession>
<comment type="caution">
    <text evidence="8">The sequence shown here is derived from an EMBL/GenBank/DDBJ whole genome shotgun (WGS) entry which is preliminary data.</text>
</comment>
<dbReference type="SUPFAM" id="SSF69318">
    <property type="entry name" value="Integrin alpha N-terminal domain"/>
    <property type="match status" value="2"/>
</dbReference>
<reference evidence="8" key="1">
    <citation type="submission" date="2020-09" db="EMBL/GenBank/DDBJ databases">
        <title>A novel bacterium of genus Paenibacillus, isolated from South China Sea.</title>
        <authorList>
            <person name="Huang H."/>
            <person name="Mo K."/>
            <person name="Hu Y."/>
        </authorList>
    </citation>
    <scope>NUCLEOTIDE SEQUENCE</scope>
    <source>
        <strain evidence="8">IB182493</strain>
    </source>
</reference>
<dbReference type="PANTHER" id="PTHR32305">
    <property type="match status" value="1"/>
</dbReference>
<dbReference type="Pfam" id="PF25023">
    <property type="entry name" value="TEN_YD-shell"/>
    <property type="match status" value="2"/>
</dbReference>
<dbReference type="EMBL" id="JACXIY010000003">
    <property type="protein sequence ID" value="MBD2867659.1"/>
    <property type="molecule type" value="Genomic_DNA"/>
</dbReference>
<dbReference type="Pfam" id="PF03534">
    <property type="entry name" value="SpvB"/>
    <property type="match status" value="1"/>
</dbReference>
<evidence type="ECO:0008006" key="10">
    <source>
        <dbReference type="Google" id="ProtNLM"/>
    </source>
</evidence>
<evidence type="ECO:0000256" key="1">
    <source>
        <dbReference type="ARBA" id="ARBA00004613"/>
    </source>
</evidence>
<keyword evidence="4" id="KW-0843">Virulence</keyword>
<feature type="transmembrane region" description="Helical" evidence="5">
    <location>
        <begin position="1862"/>
        <end position="1881"/>
    </location>
</feature>
<evidence type="ECO:0000256" key="4">
    <source>
        <dbReference type="ARBA" id="ARBA00023026"/>
    </source>
</evidence>
<dbReference type="Gene3D" id="2.180.10.10">
    <property type="entry name" value="RHS repeat-associated core"/>
    <property type="match status" value="2"/>
</dbReference>
<evidence type="ECO:0000256" key="5">
    <source>
        <dbReference type="SAM" id="Phobius"/>
    </source>
</evidence>
<evidence type="ECO:0000256" key="3">
    <source>
        <dbReference type="ARBA" id="ARBA00022737"/>
    </source>
</evidence>
<dbReference type="GO" id="GO:0005737">
    <property type="term" value="C:cytoplasm"/>
    <property type="evidence" value="ECO:0007669"/>
    <property type="project" value="InterPro"/>
</dbReference>
<keyword evidence="3" id="KW-0677">Repeat</keyword>
<keyword evidence="5" id="KW-0472">Membrane</keyword>
<dbReference type="InterPro" id="IPR056823">
    <property type="entry name" value="TEN-like_YD-shell"/>
</dbReference>
<keyword evidence="9" id="KW-1185">Reference proteome</keyword>
<keyword evidence="5" id="KW-1133">Transmembrane helix</keyword>
<dbReference type="Pfam" id="PF05593">
    <property type="entry name" value="RHS_repeat"/>
    <property type="match status" value="1"/>
</dbReference>
<evidence type="ECO:0000313" key="8">
    <source>
        <dbReference type="EMBL" id="MBD2867659.1"/>
    </source>
</evidence>
<feature type="transmembrane region" description="Helical" evidence="5">
    <location>
        <begin position="1837"/>
        <end position="1856"/>
    </location>
</feature>
<dbReference type="NCBIfam" id="TIGR01643">
    <property type="entry name" value="YD_repeat_2x"/>
    <property type="match status" value="2"/>
</dbReference>
<name>A0A927CGG8_9BACL</name>
<gene>
    <name evidence="8" type="ORF">IDH41_03650</name>
</gene>
<evidence type="ECO:0000256" key="2">
    <source>
        <dbReference type="ARBA" id="ARBA00022525"/>
    </source>
</evidence>